<dbReference type="Proteomes" id="UP000828941">
    <property type="component" value="Chromosome 6"/>
</dbReference>
<evidence type="ECO:0000313" key="2">
    <source>
        <dbReference type="Proteomes" id="UP000828941"/>
    </source>
</evidence>
<dbReference type="EMBL" id="CM039431">
    <property type="protein sequence ID" value="KAI4337807.1"/>
    <property type="molecule type" value="Genomic_DNA"/>
</dbReference>
<protein>
    <submittedName>
        <fullName evidence="1">Uncharacterized protein</fullName>
    </submittedName>
</protein>
<organism evidence="1 2">
    <name type="scientific">Bauhinia variegata</name>
    <name type="common">Purple orchid tree</name>
    <name type="synonym">Phanera variegata</name>
    <dbReference type="NCBI Taxonomy" id="167791"/>
    <lineage>
        <taxon>Eukaryota</taxon>
        <taxon>Viridiplantae</taxon>
        <taxon>Streptophyta</taxon>
        <taxon>Embryophyta</taxon>
        <taxon>Tracheophyta</taxon>
        <taxon>Spermatophyta</taxon>
        <taxon>Magnoliopsida</taxon>
        <taxon>eudicotyledons</taxon>
        <taxon>Gunneridae</taxon>
        <taxon>Pentapetalae</taxon>
        <taxon>rosids</taxon>
        <taxon>fabids</taxon>
        <taxon>Fabales</taxon>
        <taxon>Fabaceae</taxon>
        <taxon>Cercidoideae</taxon>
        <taxon>Cercideae</taxon>
        <taxon>Bauhiniinae</taxon>
        <taxon>Bauhinia</taxon>
    </lineage>
</organism>
<accession>A0ACB9NNI1</accession>
<name>A0ACB9NNI1_BAUVA</name>
<sequence>MEGPATTVNSCNLATPTRRNVRRRLVQSTLLPHKPQEDEDKDAKNDRDCREDEQEEEAEEDCLASEREKKRKSRGKVTPRTKGSKQRDKQQPKSTPKKRSSANGLKGPSPRKLMGDFAQIDLSVPNLRLEAKLSAEESSRMFAGRQIHPFFSSWKVGKKIQDPAHSQRCSCRAERNDGRITCGPVHVFENTQDDATSLDWRNWTFLEEATNSNCGPESVVSYLYEDSVQFLNFDNFHSILKPPCTSVAQNAKAVLKVDEVDIFSVQADNRKSDTEPQGRFLQESLRSYYYIHEDKPVGSLWIDKYKPTRAIEVCGNDESVHVLGDWLHLWHEKCYQRRRDSSHGDRSNLQYANNDYNYTDSDSDSEYLNEEDTLQNVLLITGPTGSGKTAAVYACAQEQGFQVLELNASDCRNGIAVKQYFGDTFGSCGFKRLWEYTVDSHKKIAKLPPTSASPGGKAADNMNDSVTEIIPLSNDEAHSPDRGCIAAIQQIAETAKGPIILTSNGNNPHLLDNLDRLHVCFSLPSLKELLCHLHMICVAERVNAHPLLLEKFVQFCDRDIRKTIMHLHFWFLGERFIKDKKDHTIYGSLPFDLEAGHQILTKIIPWEFPSQLSELIDKEVTESVTMMEENSSLQGLVAEEIDISERQDDLDAQHMDTDYLEAKKVEMLKRNGSVIDYSQFEHQLIADSEFSNSSGNPVASSQRKVKRKLEVMSSDSEYKALNNGNYQDMCNDTNKVTPKDNNGCLSEFPQNLNFSSPSSHKLVCYAWEDSEEEPCKYLETAVDTGLNETCKSIEAVINNGIDTMSGAVSSGRVTGSLEVSVNNESIPFTFNVCGPLTKLPQNPGLLVNAEIPGSSQGEAMQDFPDENVETKPVYNLMDEFSRVDFKLKSNFVESSPLTETDMVQKFWRKLRDCCTDLRQHATSEQPVAFQVTKLAYGMIHLMSEADLLFHNHQQKQCDNLEPPVFLSDEATVSWYDEQMMMSAVAVHGSCFYAKHITDVGSQSGNENKVGLTSEMLASTTNFMALGKLSRQDLEKSTSFYAGKESEENKPRNDTQTRFEIKTRLLSVIQSIVPTRLSLTLKGIAFSEYLSSLRQISRSEALRLSRSPAKTRRRRVRGAQHYLSSGRMALSPQDISLLSEPLVIYSDELGKYGWLVSTTIINSGKSPYCNLTITTWTPSLKISFSKNNDHSKLEGGKARTKTLGEKISKTPKIPGKIVEITIHLLLCFQYCVGEFGCGVFASILYVAKWAWDCNSMAAVNELLRRKKIMCTALCGISCEKK</sequence>
<comment type="caution">
    <text evidence="1">The sequence shown here is derived from an EMBL/GenBank/DDBJ whole genome shotgun (WGS) entry which is preliminary data.</text>
</comment>
<proteinExistence type="predicted"/>
<evidence type="ECO:0000313" key="1">
    <source>
        <dbReference type="EMBL" id="KAI4337807.1"/>
    </source>
</evidence>
<reference evidence="1 2" key="1">
    <citation type="journal article" date="2022" name="DNA Res.">
        <title>Chromosomal-level genome assembly of the orchid tree Bauhinia variegata (Leguminosae; Cercidoideae) supports the allotetraploid origin hypothesis of Bauhinia.</title>
        <authorList>
            <person name="Zhong Y."/>
            <person name="Chen Y."/>
            <person name="Zheng D."/>
            <person name="Pang J."/>
            <person name="Liu Y."/>
            <person name="Luo S."/>
            <person name="Meng S."/>
            <person name="Qian L."/>
            <person name="Wei D."/>
            <person name="Dai S."/>
            <person name="Zhou R."/>
        </authorList>
    </citation>
    <scope>NUCLEOTIDE SEQUENCE [LARGE SCALE GENOMIC DNA]</scope>
    <source>
        <strain evidence="1">BV-YZ2020</strain>
    </source>
</reference>
<gene>
    <name evidence="1" type="ORF">L6164_016181</name>
</gene>
<keyword evidence="2" id="KW-1185">Reference proteome</keyword>